<dbReference type="EMBL" id="MSZS01000001">
    <property type="protein sequence ID" value="PKX97934.1"/>
    <property type="molecule type" value="Genomic_DNA"/>
</dbReference>
<dbReference type="Proteomes" id="UP000234474">
    <property type="component" value="Unassembled WGS sequence"/>
</dbReference>
<dbReference type="OrthoDB" id="10328626at2759"/>
<dbReference type="AlphaFoldDB" id="A0A2I1CJY1"/>
<evidence type="ECO:0000313" key="2">
    <source>
        <dbReference type="EMBL" id="PKX97934.1"/>
    </source>
</evidence>
<accession>A0A2I1CJY1</accession>
<dbReference type="GeneID" id="36536680"/>
<proteinExistence type="predicted"/>
<dbReference type="VEuPathDB" id="FungiDB:P174DRAFT_455731"/>
<dbReference type="RefSeq" id="XP_024686529.1">
    <property type="nucleotide sequence ID" value="XM_024829354.1"/>
</dbReference>
<comment type="caution">
    <text evidence="2">The sequence shown here is derived from an EMBL/GenBank/DDBJ whole genome shotgun (WGS) entry which is preliminary data.</text>
</comment>
<keyword evidence="3" id="KW-1185">Reference proteome</keyword>
<sequence length="83" mass="9540">MQQNNHSSKERSTTSTTVPNRKADSEDPIYLAKERYKNALNSLINLIAQGDNDSIIKLLEFLRKQETIHEAVQEVLQLNFLPE</sequence>
<reference evidence="3" key="1">
    <citation type="journal article" date="2018" name="Proc. Natl. Acad. Sci. U.S.A.">
        <title>Linking secondary metabolites to gene clusters through genome sequencing of six diverse Aspergillus species.</title>
        <authorList>
            <person name="Kaerboelling I."/>
            <person name="Vesth T.C."/>
            <person name="Frisvad J.C."/>
            <person name="Nybo J.L."/>
            <person name="Theobald S."/>
            <person name="Kuo A."/>
            <person name="Bowyer P."/>
            <person name="Matsuda Y."/>
            <person name="Mondo S."/>
            <person name="Lyhne E.K."/>
            <person name="Kogle M.E."/>
            <person name="Clum A."/>
            <person name="Lipzen A."/>
            <person name="Salamov A."/>
            <person name="Ngan C.Y."/>
            <person name="Daum C."/>
            <person name="Chiniquy J."/>
            <person name="Barry K."/>
            <person name="LaButti K."/>
            <person name="Haridas S."/>
            <person name="Simmons B.A."/>
            <person name="Magnuson J.K."/>
            <person name="Mortensen U.H."/>
            <person name="Larsen T.O."/>
            <person name="Grigoriev I.V."/>
            <person name="Baker S.E."/>
            <person name="Andersen M.R."/>
        </authorList>
    </citation>
    <scope>NUCLEOTIDE SEQUENCE [LARGE SCALE GENOMIC DNA]</scope>
    <source>
        <strain evidence="3">IBT 16806</strain>
    </source>
</reference>
<evidence type="ECO:0000313" key="3">
    <source>
        <dbReference type="Proteomes" id="UP000234474"/>
    </source>
</evidence>
<protein>
    <submittedName>
        <fullName evidence="2">Uncharacterized protein</fullName>
    </submittedName>
</protein>
<organism evidence="2 3">
    <name type="scientific">Aspergillus novofumigatus (strain IBT 16806)</name>
    <dbReference type="NCBI Taxonomy" id="1392255"/>
    <lineage>
        <taxon>Eukaryota</taxon>
        <taxon>Fungi</taxon>
        <taxon>Dikarya</taxon>
        <taxon>Ascomycota</taxon>
        <taxon>Pezizomycotina</taxon>
        <taxon>Eurotiomycetes</taxon>
        <taxon>Eurotiomycetidae</taxon>
        <taxon>Eurotiales</taxon>
        <taxon>Aspergillaceae</taxon>
        <taxon>Aspergillus</taxon>
        <taxon>Aspergillus subgen. Fumigati</taxon>
    </lineage>
</organism>
<dbReference type="OMA" id="IAQGDND"/>
<name>A0A2I1CJY1_ASPN1</name>
<evidence type="ECO:0000256" key="1">
    <source>
        <dbReference type="SAM" id="MobiDB-lite"/>
    </source>
</evidence>
<gene>
    <name evidence="2" type="ORF">P174DRAFT_455731</name>
</gene>
<feature type="region of interest" description="Disordered" evidence="1">
    <location>
        <begin position="1"/>
        <end position="27"/>
    </location>
</feature>